<dbReference type="Pfam" id="PF11350">
    <property type="entry name" value="DUF3152"/>
    <property type="match status" value="1"/>
</dbReference>
<feature type="domain" description="DUF3152" evidence="2">
    <location>
        <begin position="144"/>
        <end position="318"/>
    </location>
</feature>
<organism evidence="3 4">
    <name type="scientific">Actinoplanes aureus</name>
    <dbReference type="NCBI Taxonomy" id="2792083"/>
    <lineage>
        <taxon>Bacteria</taxon>
        <taxon>Bacillati</taxon>
        <taxon>Actinomycetota</taxon>
        <taxon>Actinomycetes</taxon>
        <taxon>Micromonosporales</taxon>
        <taxon>Micromonosporaceae</taxon>
        <taxon>Actinoplanes</taxon>
    </lineage>
</organism>
<evidence type="ECO:0000313" key="3">
    <source>
        <dbReference type="EMBL" id="MBG0567873.1"/>
    </source>
</evidence>
<feature type="region of interest" description="Disordered" evidence="1">
    <location>
        <begin position="46"/>
        <end position="131"/>
    </location>
</feature>
<reference evidence="3" key="1">
    <citation type="submission" date="2020-11" db="EMBL/GenBank/DDBJ databases">
        <title>Isolation and identification of active actinomycetes.</title>
        <authorList>
            <person name="Sun X."/>
        </authorList>
    </citation>
    <scope>NUCLEOTIDE SEQUENCE</scope>
    <source>
        <strain evidence="3">NEAU-A11</strain>
    </source>
</reference>
<accession>A0A931CKG0</accession>
<name>A0A931CKG0_9ACTN</name>
<proteinExistence type="predicted"/>
<gene>
    <name evidence="3" type="ORF">I4J89_41180</name>
</gene>
<dbReference type="InterPro" id="IPR022603">
    <property type="entry name" value="DUF3152"/>
</dbReference>
<dbReference type="Gene3D" id="3.40.390.10">
    <property type="entry name" value="Collagenase (Catalytic Domain)"/>
    <property type="match status" value="1"/>
</dbReference>
<dbReference type="GO" id="GO:0008237">
    <property type="term" value="F:metallopeptidase activity"/>
    <property type="evidence" value="ECO:0007669"/>
    <property type="project" value="InterPro"/>
</dbReference>
<dbReference type="SUPFAM" id="SSF55486">
    <property type="entry name" value="Metalloproteases ('zincins'), catalytic domain"/>
    <property type="match status" value="1"/>
</dbReference>
<sequence length="339" mass="34770">MISRVHVAEPESPSRGDRWRQSWLLVFAATIVLLIVAAAGQLGSPVPAGNAAAASSPSAGVSPAAPSPAVSGSAVSIPSSSAATAPMANSPSPGAPLPSVPLPSTSQLGAAQPGAPMLESAPAAPPSAASGPFPTAGVLRLAAPAPTRGTGRFQYASGRGPVAGAKGPLRRFRVAVERGSNEDVDVFAAQVRSILGDKRSWSGGGRVRLQPVAGSDPADFTVYLATRDTAGQMCARGGTNIRIGGVPYTSCRASGKAIINLDRWRGSARPYVQAGVDLATYRQYVINHEVGHELGYRHQGCPKAGTPAPVMVQQTITLRGCVPFAWPRHNNRDLSGPTL</sequence>
<evidence type="ECO:0000256" key="1">
    <source>
        <dbReference type="SAM" id="MobiDB-lite"/>
    </source>
</evidence>
<feature type="compositionally biased region" description="Low complexity" evidence="1">
    <location>
        <begin position="46"/>
        <end position="92"/>
    </location>
</feature>
<evidence type="ECO:0000259" key="2">
    <source>
        <dbReference type="Pfam" id="PF11350"/>
    </source>
</evidence>
<feature type="compositionally biased region" description="Low complexity" evidence="1">
    <location>
        <begin position="115"/>
        <end position="131"/>
    </location>
</feature>
<dbReference type="AlphaFoldDB" id="A0A931CKG0"/>
<dbReference type="EMBL" id="JADQTO010000031">
    <property type="protein sequence ID" value="MBG0567873.1"/>
    <property type="molecule type" value="Genomic_DNA"/>
</dbReference>
<keyword evidence="4" id="KW-1185">Reference proteome</keyword>
<evidence type="ECO:0000313" key="4">
    <source>
        <dbReference type="Proteomes" id="UP000598146"/>
    </source>
</evidence>
<dbReference type="InterPro" id="IPR024079">
    <property type="entry name" value="MetalloPept_cat_dom_sf"/>
</dbReference>
<protein>
    <submittedName>
        <fullName evidence="3">DUF3152 domain-containing protein</fullName>
    </submittedName>
</protein>
<dbReference type="Proteomes" id="UP000598146">
    <property type="component" value="Unassembled WGS sequence"/>
</dbReference>
<comment type="caution">
    <text evidence="3">The sequence shown here is derived from an EMBL/GenBank/DDBJ whole genome shotgun (WGS) entry which is preliminary data.</text>
</comment>